<keyword evidence="4" id="KW-1185">Reference proteome</keyword>
<dbReference type="SUPFAM" id="SSF53098">
    <property type="entry name" value="Ribonuclease H-like"/>
    <property type="match status" value="1"/>
</dbReference>
<dbReference type="AlphaFoldDB" id="A0A4Z0A3N5"/>
<sequence length="474" mass="53660">MLEDAYQHARRLLRQEDSDPLRLRVIAARLHSMVPLLTQLAAEVDDRLWAELCAQYLGRLIGQLRRTASAVRDDACDRYTKAIDERWLRDATAAKRKLPFTQLSRTAHVHRSTFYRALKRAGLPTSKFSNVPDDQLDALVRAFKIQKPTSGYKFADAFLRVQCDTRVPRSRICGSMRRVDALGQALRHNGMIQRRRYEVPRPNHLWHCDGHHKLIKWGIVIHGFIDGYCRTVTGLRASTNNLPETVLDVFKRAIDDYGLPSRMRGDRGADINTECKTFQDQWNHHSVSGSNMHNRTPSDMRLLASTEQGIYPDEDNLAQVEPALLQEHYGVDGPPAHRRRGQTGAGHPLDEEDAEDDAEEPLRTQSANNLAAQIAADQGPNVRHEPIEVSRHANPFPTFDVEKLFWAAFHKAQAAHIVPDAMMLTDAEWGFDGYPVQEDIPLGTRNRRALTVALPVEVPYSCARFILALILSAL</sequence>
<dbReference type="InterPro" id="IPR036397">
    <property type="entry name" value="RNaseH_sf"/>
</dbReference>
<evidence type="ECO:0000313" key="3">
    <source>
        <dbReference type="EMBL" id="TFY80937.1"/>
    </source>
</evidence>
<protein>
    <recommendedName>
        <fullName evidence="2">Integrase core domain-containing protein</fullName>
    </recommendedName>
</protein>
<dbReference type="EMBL" id="SFCI01000269">
    <property type="protein sequence ID" value="TFY80937.1"/>
    <property type="molecule type" value="Genomic_DNA"/>
</dbReference>
<feature type="region of interest" description="Disordered" evidence="1">
    <location>
        <begin position="329"/>
        <end position="363"/>
    </location>
</feature>
<dbReference type="InterPro" id="IPR012337">
    <property type="entry name" value="RNaseH-like_sf"/>
</dbReference>
<reference evidence="3 4" key="1">
    <citation type="submission" date="2019-02" db="EMBL/GenBank/DDBJ databases">
        <title>Genome sequencing of the rare red list fungi Hericium alpestre (H. flagellum).</title>
        <authorList>
            <person name="Buettner E."/>
            <person name="Kellner H."/>
        </authorList>
    </citation>
    <scope>NUCLEOTIDE SEQUENCE [LARGE SCALE GENOMIC DNA]</scope>
    <source>
        <strain evidence="3 4">DSM 108284</strain>
    </source>
</reference>
<dbReference type="InterPro" id="IPR058913">
    <property type="entry name" value="Integrase_dom_put"/>
</dbReference>
<dbReference type="PANTHER" id="PTHR46791:SF5">
    <property type="entry name" value="CLR5 DOMAIN-CONTAINING PROTEIN-RELATED"/>
    <property type="match status" value="1"/>
</dbReference>
<dbReference type="Proteomes" id="UP000298061">
    <property type="component" value="Unassembled WGS sequence"/>
</dbReference>
<accession>A0A4Z0A3N5</accession>
<feature type="domain" description="Integrase core" evidence="2">
    <location>
        <begin position="197"/>
        <end position="270"/>
    </location>
</feature>
<proteinExistence type="predicted"/>
<dbReference type="Pfam" id="PF24764">
    <property type="entry name" value="rva_4"/>
    <property type="match status" value="1"/>
</dbReference>
<dbReference type="PANTHER" id="PTHR46791">
    <property type="entry name" value="EXPRESSED PROTEIN"/>
    <property type="match status" value="1"/>
</dbReference>
<dbReference type="GO" id="GO:0003676">
    <property type="term" value="F:nucleic acid binding"/>
    <property type="evidence" value="ECO:0007669"/>
    <property type="project" value="InterPro"/>
</dbReference>
<comment type="caution">
    <text evidence="3">The sequence shown here is derived from an EMBL/GenBank/DDBJ whole genome shotgun (WGS) entry which is preliminary data.</text>
</comment>
<dbReference type="OrthoDB" id="3353107at2759"/>
<organism evidence="3 4">
    <name type="scientific">Hericium alpestre</name>
    <dbReference type="NCBI Taxonomy" id="135208"/>
    <lineage>
        <taxon>Eukaryota</taxon>
        <taxon>Fungi</taxon>
        <taxon>Dikarya</taxon>
        <taxon>Basidiomycota</taxon>
        <taxon>Agaricomycotina</taxon>
        <taxon>Agaricomycetes</taxon>
        <taxon>Russulales</taxon>
        <taxon>Hericiaceae</taxon>
        <taxon>Hericium</taxon>
    </lineage>
</organism>
<dbReference type="Gene3D" id="3.30.420.10">
    <property type="entry name" value="Ribonuclease H-like superfamily/Ribonuclease H"/>
    <property type="match status" value="1"/>
</dbReference>
<evidence type="ECO:0000313" key="4">
    <source>
        <dbReference type="Proteomes" id="UP000298061"/>
    </source>
</evidence>
<name>A0A4Z0A3N5_9AGAM</name>
<feature type="compositionally biased region" description="Acidic residues" evidence="1">
    <location>
        <begin position="350"/>
        <end position="359"/>
    </location>
</feature>
<gene>
    <name evidence="3" type="ORF">EWM64_g3074</name>
</gene>
<evidence type="ECO:0000259" key="2">
    <source>
        <dbReference type="Pfam" id="PF24764"/>
    </source>
</evidence>
<evidence type="ECO:0000256" key="1">
    <source>
        <dbReference type="SAM" id="MobiDB-lite"/>
    </source>
</evidence>
<dbReference type="STRING" id="135208.A0A4Z0A3N5"/>